<protein>
    <recommendedName>
        <fullName evidence="3">Lipoprotein</fullName>
    </recommendedName>
</protein>
<organism evidence="1 2">
    <name type="scientific">Rhizobium meliloti</name>
    <name type="common">Ensifer meliloti</name>
    <name type="synonym">Sinorhizobium meliloti</name>
    <dbReference type="NCBI Taxonomy" id="382"/>
    <lineage>
        <taxon>Bacteria</taxon>
        <taxon>Pseudomonadati</taxon>
        <taxon>Pseudomonadota</taxon>
        <taxon>Alphaproteobacteria</taxon>
        <taxon>Hyphomicrobiales</taxon>
        <taxon>Rhizobiaceae</taxon>
        <taxon>Sinorhizobium/Ensifer group</taxon>
        <taxon>Sinorhizobium</taxon>
    </lineage>
</organism>
<proteinExistence type="predicted"/>
<evidence type="ECO:0000313" key="1">
    <source>
        <dbReference type="EMBL" id="MQW37461.1"/>
    </source>
</evidence>
<reference evidence="1 2" key="1">
    <citation type="journal article" date="2013" name="Genome Biol.">
        <title>Comparative genomics of the core and accessory genomes of 48 Sinorhizobium strains comprising five genospecies.</title>
        <authorList>
            <person name="Sugawara M."/>
            <person name="Epstein B."/>
            <person name="Badgley B.D."/>
            <person name="Unno T."/>
            <person name="Xu L."/>
            <person name="Reese J."/>
            <person name="Gyaneshwar P."/>
            <person name="Denny R."/>
            <person name="Mudge J."/>
            <person name="Bharti A.K."/>
            <person name="Farmer A.D."/>
            <person name="May G.D."/>
            <person name="Woodward J.E."/>
            <person name="Medigue C."/>
            <person name="Vallenet D."/>
            <person name="Lajus A."/>
            <person name="Rouy Z."/>
            <person name="Martinez-Vaz B."/>
            <person name="Tiffin P."/>
            <person name="Young N.D."/>
            <person name="Sadowsky M.J."/>
        </authorList>
    </citation>
    <scope>NUCLEOTIDE SEQUENCE [LARGE SCALE GENOMIC DNA]</scope>
    <source>
        <strain evidence="1 2">N6B1</strain>
    </source>
</reference>
<gene>
    <name evidence="1" type="ORF">GHK53_33105</name>
</gene>
<comment type="caution">
    <text evidence="1">The sequence shown here is derived from an EMBL/GenBank/DDBJ whole genome shotgun (WGS) entry which is preliminary data.</text>
</comment>
<dbReference type="AlphaFoldDB" id="A0AAW9TYD6"/>
<evidence type="ECO:0008006" key="3">
    <source>
        <dbReference type="Google" id="ProtNLM"/>
    </source>
</evidence>
<accession>A0AAW9TYD6</accession>
<dbReference type="Proteomes" id="UP000429484">
    <property type="component" value="Unassembled WGS sequence"/>
</dbReference>
<sequence>MPPRRSAIQSKGRTMKQQRALTRSALTMTSVLLLAGCGTSGPADVSGLRGIVGSELAGARGATQADQRKIDRTVVGLCAASVWTRAECAKHGEGGDD</sequence>
<dbReference type="EMBL" id="WISR01000260">
    <property type="protein sequence ID" value="MQW37461.1"/>
    <property type="molecule type" value="Genomic_DNA"/>
</dbReference>
<name>A0AAW9TYD6_RHIML</name>
<evidence type="ECO:0000313" key="2">
    <source>
        <dbReference type="Proteomes" id="UP000429484"/>
    </source>
</evidence>